<keyword evidence="1" id="KW-0808">Transferase</keyword>
<name>A0A2V4XRQ6_9FLAO</name>
<dbReference type="PANTHER" id="PTHR30605:SF0">
    <property type="entry name" value="ANHYDRO-N-ACETYLMURAMIC ACID KINASE"/>
    <property type="match status" value="1"/>
</dbReference>
<dbReference type="Pfam" id="PF03702">
    <property type="entry name" value="AnmK"/>
    <property type="match status" value="1"/>
</dbReference>
<evidence type="ECO:0000313" key="2">
    <source>
        <dbReference type="Proteomes" id="UP000248054"/>
    </source>
</evidence>
<reference evidence="1 2" key="1">
    <citation type="submission" date="2018-06" db="EMBL/GenBank/DDBJ databases">
        <title>Genomic Encyclopedia of Type Strains, Phase III (KMG-III): the genomes of soil and plant-associated and newly described type strains.</title>
        <authorList>
            <person name="Whitman W."/>
        </authorList>
    </citation>
    <scope>NUCLEOTIDE SEQUENCE [LARGE SCALE GENOMIC DNA]</scope>
    <source>
        <strain evidence="1 2">CECT 7945</strain>
    </source>
</reference>
<dbReference type="InterPro" id="IPR005338">
    <property type="entry name" value="Anhydro_N_Ac-Mur_kinase"/>
</dbReference>
<comment type="caution">
    <text evidence="1">The sequence shown here is derived from an EMBL/GenBank/DDBJ whole genome shotgun (WGS) entry which is preliminary data.</text>
</comment>
<proteinExistence type="predicted"/>
<dbReference type="GO" id="GO:0016301">
    <property type="term" value="F:kinase activity"/>
    <property type="evidence" value="ECO:0007669"/>
    <property type="project" value="UniProtKB-KW"/>
</dbReference>
<gene>
    <name evidence="1" type="ORF">DFQ11_105150</name>
</gene>
<dbReference type="GO" id="GO:0006040">
    <property type="term" value="P:amino sugar metabolic process"/>
    <property type="evidence" value="ECO:0007669"/>
    <property type="project" value="InterPro"/>
</dbReference>
<dbReference type="EMBL" id="QJTD01000005">
    <property type="protein sequence ID" value="PYE80551.1"/>
    <property type="molecule type" value="Genomic_DNA"/>
</dbReference>
<accession>A0A2V4XRQ6</accession>
<protein>
    <submittedName>
        <fullName evidence="1">Anhydro-N-acetylmuramic acid kinase</fullName>
    </submittedName>
</protein>
<keyword evidence="2" id="KW-1185">Reference proteome</keyword>
<dbReference type="SUPFAM" id="SSF53067">
    <property type="entry name" value="Actin-like ATPase domain"/>
    <property type="match status" value="1"/>
</dbReference>
<dbReference type="InterPro" id="IPR043129">
    <property type="entry name" value="ATPase_NBD"/>
</dbReference>
<dbReference type="GO" id="GO:0016773">
    <property type="term" value="F:phosphotransferase activity, alcohol group as acceptor"/>
    <property type="evidence" value="ECO:0007669"/>
    <property type="project" value="InterPro"/>
</dbReference>
<dbReference type="Proteomes" id="UP000248054">
    <property type="component" value="Unassembled WGS sequence"/>
</dbReference>
<keyword evidence="1" id="KW-0418">Kinase</keyword>
<dbReference type="GO" id="GO:0005524">
    <property type="term" value="F:ATP binding"/>
    <property type="evidence" value="ECO:0007669"/>
    <property type="project" value="InterPro"/>
</dbReference>
<sequence length="367" mass="41212">MAFSISSIIFTLMKQSNFKILALMSGTSLDGMDIIYVNFKYNEGWSFNIYNAETVPYPPHWKKDLSRLVTMSMDELKILDNKYSEYLADVIADYINRNTIETIDFIASHGHTALHQPQNGLTYQIGNLPALANKLNLKVICDFRVQDVKLGGQGAPLVPIGDRLLFNNYDYCLNLGGFANISFESNSERIAFDICPVNIVLNHYVSKLDLDYDDKGLLASTGRINEDLLSQLNALQFYSEQAPKSLGLEWVELNILPLIDSYKLNIKDVLRTFVEHVAIQISKIIEGDKKKVLITGGGVYNEFLIKRIDSFSKAEIVIPENEIVEFKEALIFGLLGVLKEREEVNCLKSVTGAKSDHSSGVILIPND</sequence>
<dbReference type="AlphaFoldDB" id="A0A2V4XRQ6"/>
<dbReference type="GO" id="GO:0009254">
    <property type="term" value="P:peptidoglycan turnover"/>
    <property type="evidence" value="ECO:0007669"/>
    <property type="project" value="InterPro"/>
</dbReference>
<dbReference type="NCBIfam" id="NF007144">
    <property type="entry name" value="PRK09585.2-3"/>
    <property type="match status" value="1"/>
</dbReference>
<dbReference type="PANTHER" id="PTHR30605">
    <property type="entry name" value="ANHYDRO-N-ACETYLMURAMIC ACID KINASE"/>
    <property type="match status" value="1"/>
</dbReference>
<evidence type="ECO:0000313" key="1">
    <source>
        <dbReference type="EMBL" id="PYE80551.1"/>
    </source>
</evidence>
<dbReference type="Gene3D" id="3.30.420.40">
    <property type="match status" value="2"/>
</dbReference>
<organism evidence="1 2">
    <name type="scientific">Winogradskyella epiphytica</name>
    <dbReference type="NCBI Taxonomy" id="262005"/>
    <lineage>
        <taxon>Bacteria</taxon>
        <taxon>Pseudomonadati</taxon>
        <taxon>Bacteroidota</taxon>
        <taxon>Flavobacteriia</taxon>
        <taxon>Flavobacteriales</taxon>
        <taxon>Flavobacteriaceae</taxon>
        <taxon>Winogradskyella</taxon>
    </lineage>
</organism>